<dbReference type="Proteomes" id="UP000009022">
    <property type="component" value="Unassembled WGS sequence"/>
</dbReference>
<keyword evidence="3" id="KW-0539">Nucleus</keyword>
<evidence type="ECO:0000256" key="4">
    <source>
        <dbReference type="PROSITE-ProRule" id="PRU00176"/>
    </source>
</evidence>
<dbReference type="HOGENOM" id="CLU_025741_3_0_1"/>
<accession>B3S8Q0</accession>
<name>B3S8Q0_TRIAD</name>
<dbReference type="OrthoDB" id="21467at2759"/>
<evidence type="ECO:0000256" key="3">
    <source>
        <dbReference type="ARBA" id="ARBA00023242"/>
    </source>
</evidence>
<dbReference type="PROSITE" id="PS50102">
    <property type="entry name" value="RRM"/>
    <property type="match status" value="1"/>
</dbReference>
<dbReference type="EMBL" id="DS985256">
    <property type="protein sequence ID" value="EDV20991.1"/>
    <property type="molecule type" value="Genomic_DNA"/>
</dbReference>
<evidence type="ECO:0000313" key="7">
    <source>
        <dbReference type="Proteomes" id="UP000009022"/>
    </source>
</evidence>
<dbReference type="OMA" id="HFINWSE"/>
<keyword evidence="2 4" id="KW-0694">RNA-binding</keyword>
<dbReference type="STRING" id="10228.B3S8Q0"/>
<keyword evidence="7" id="KW-1185">Reference proteome</keyword>
<dbReference type="SUPFAM" id="SSF54928">
    <property type="entry name" value="RNA-binding domain, RBD"/>
    <property type="match status" value="1"/>
</dbReference>
<dbReference type="InterPro" id="IPR035979">
    <property type="entry name" value="RBD_domain_sf"/>
</dbReference>
<sequence>VIYVGHIPHGFYEEEMKGFFSQFGDINKIRLSRSKRSGRSRGYAFIEFSNQDVATIVAETMNNYMMCGRLLKCQLMKSESVHPETFKGANRKFRKINWRELAKKQANAPKTDQENTKVVNKLIKAENVRRKKLQKLGIDYQFPGYV</sequence>
<feature type="non-terminal residue" evidence="6">
    <location>
        <position position="1"/>
    </location>
</feature>
<dbReference type="RefSeq" id="XP_002116635.1">
    <property type="nucleotide sequence ID" value="XM_002116599.1"/>
</dbReference>
<dbReference type="GeneID" id="6757782"/>
<reference evidence="6 7" key="1">
    <citation type="journal article" date="2008" name="Nature">
        <title>The Trichoplax genome and the nature of placozoans.</title>
        <authorList>
            <person name="Srivastava M."/>
            <person name="Begovic E."/>
            <person name="Chapman J."/>
            <person name="Putnam N.H."/>
            <person name="Hellsten U."/>
            <person name="Kawashima T."/>
            <person name="Kuo A."/>
            <person name="Mitros T."/>
            <person name="Salamov A."/>
            <person name="Carpenter M.L."/>
            <person name="Signorovitch A.Y."/>
            <person name="Moreno M.A."/>
            <person name="Kamm K."/>
            <person name="Grimwood J."/>
            <person name="Schmutz J."/>
            <person name="Shapiro H."/>
            <person name="Grigoriev I.V."/>
            <person name="Buss L.W."/>
            <person name="Schierwater B."/>
            <person name="Dellaporta S.L."/>
            <person name="Rokhsar D.S."/>
        </authorList>
    </citation>
    <scope>NUCLEOTIDE SEQUENCE [LARGE SCALE GENOMIC DNA]</scope>
    <source>
        <strain evidence="6 7">Grell-BS-1999</strain>
    </source>
</reference>
<dbReference type="eggNOG" id="KOG4208">
    <property type="taxonomic scope" value="Eukaryota"/>
</dbReference>
<evidence type="ECO:0000259" key="5">
    <source>
        <dbReference type="PROSITE" id="PS50102"/>
    </source>
</evidence>
<dbReference type="GO" id="GO:0005730">
    <property type="term" value="C:nucleolus"/>
    <property type="evidence" value="ECO:0000318"/>
    <property type="project" value="GO_Central"/>
</dbReference>
<dbReference type="KEGG" id="tad:TRIADDRAFT_6541"/>
<evidence type="ECO:0000256" key="1">
    <source>
        <dbReference type="ARBA" id="ARBA00004604"/>
    </source>
</evidence>
<evidence type="ECO:0000313" key="6">
    <source>
        <dbReference type="EMBL" id="EDV20991.1"/>
    </source>
</evidence>
<dbReference type="InterPro" id="IPR000504">
    <property type="entry name" value="RRM_dom"/>
</dbReference>
<dbReference type="AlphaFoldDB" id="B3S8Q0"/>
<proteinExistence type="predicted"/>
<dbReference type="CDD" id="cd12307">
    <property type="entry name" value="RRM_NIFK_like"/>
    <property type="match status" value="1"/>
</dbReference>
<comment type="subcellular location">
    <subcellularLocation>
        <location evidence="1">Nucleus</location>
        <location evidence="1">Nucleolus</location>
    </subcellularLocation>
</comment>
<dbReference type="FunCoup" id="B3S8Q0">
    <property type="interactions" value="1672"/>
</dbReference>
<dbReference type="InterPro" id="IPR012677">
    <property type="entry name" value="Nucleotide-bd_a/b_plait_sf"/>
</dbReference>
<dbReference type="Pfam" id="PF00076">
    <property type="entry name" value="RRM_1"/>
    <property type="match status" value="1"/>
</dbReference>
<dbReference type="PANTHER" id="PTHR46754">
    <property type="entry name" value="MKI67 FHA DOMAIN-INTERACTING NUCLEOLAR PHOSPHOPROTEIN"/>
    <property type="match status" value="1"/>
</dbReference>
<dbReference type="SMART" id="SM00360">
    <property type="entry name" value="RRM"/>
    <property type="match status" value="1"/>
</dbReference>
<dbReference type="Gene3D" id="3.30.70.330">
    <property type="match status" value="1"/>
</dbReference>
<dbReference type="CTD" id="6757782"/>
<organism evidence="6 7">
    <name type="scientific">Trichoplax adhaerens</name>
    <name type="common">Trichoplax reptans</name>
    <dbReference type="NCBI Taxonomy" id="10228"/>
    <lineage>
        <taxon>Eukaryota</taxon>
        <taxon>Metazoa</taxon>
        <taxon>Placozoa</taxon>
        <taxon>Uniplacotomia</taxon>
        <taxon>Trichoplacea</taxon>
        <taxon>Trichoplacidae</taxon>
        <taxon>Trichoplax</taxon>
    </lineage>
</organism>
<feature type="domain" description="RRM" evidence="5">
    <location>
        <begin position="1"/>
        <end position="78"/>
    </location>
</feature>
<feature type="non-terminal residue" evidence="6">
    <location>
        <position position="146"/>
    </location>
</feature>
<dbReference type="InParanoid" id="B3S8Q0"/>
<evidence type="ECO:0000256" key="2">
    <source>
        <dbReference type="ARBA" id="ARBA00022884"/>
    </source>
</evidence>
<protein>
    <recommendedName>
        <fullName evidence="5">RRM domain-containing protein</fullName>
    </recommendedName>
</protein>
<gene>
    <name evidence="6" type="ORF">TRIADDRAFT_6541</name>
</gene>
<dbReference type="GO" id="GO:0003723">
    <property type="term" value="F:RNA binding"/>
    <property type="evidence" value="ECO:0000318"/>
    <property type="project" value="GO_Central"/>
</dbReference>
<dbReference type="PhylomeDB" id="B3S8Q0"/>